<feature type="region of interest" description="Disordered" evidence="1">
    <location>
        <begin position="71"/>
        <end position="91"/>
    </location>
</feature>
<gene>
    <name evidence="2" type="ORF">D9619_006902</name>
</gene>
<comment type="caution">
    <text evidence="2">The sequence shown here is derived from an EMBL/GenBank/DDBJ whole genome shotgun (WGS) entry which is preliminary data.</text>
</comment>
<dbReference type="AlphaFoldDB" id="A0A8H5B3F7"/>
<evidence type="ECO:0000313" key="3">
    <source>
        <dbReference type="Proteomes" id="UP000567179"/>
    </source>
</evidence>
<name>A0A8H5B3F7_9AGAR</name>
<dbReference type="EMBL" id="JAACJJ010000042">
    <property type="protein sequence ID" value="KAF5316055.1"/>
    <property type="molecule type" value="Genomic_DNA"/>
</dbReference>
<evidence type="ECO:0000256" key="1">
    <source>
        <dbReference type="SAM" id="MobiDB-lite"/>
    </source>
</evidence>
<organism evidence="2 3">
    <name type="scientific">Psilocybe cf. subviscida</name>
    <dbReference type="NCBI Taxonomy" id="2480587"/>
    <lineage>
        <taxon>Eukaryota</taxon>
        <taxon>Fungi</taxon>
        <taxon>Dikarya</taxon>
        <taxon>Basidiomycota</taxon>
        <taxon>Agaricomycotina</taxon>
        <taxon>Agaricomycetes</taxon>
        <taxon>Agaricomycetidae</taxon>
        <taxon>Agaricales</taxon>
        <taxon>Agaricineae</taxon>
        <taxon>Strophariaceae</taxon>
        <taxon>Psilocybe</taxon>
    </lineage>
</organism>
<evidence type="ECO:0000313" key="2">
    <source>
        <dbReference type="EMBL" id="KAF5316055.1"/>
    </source>
</evidence>
<keyword evidence="3" id="KW-1185">Reference proteome</keyword>
<dbReference type="Proteomes" id="UP000567179">
    <property type="component" value="Unassembled WGS sequence"/>
</dbReference>
<accession>A0A8H5B3F7</accession>
<proteinExistence type="predicted"/>
<reference evidence="2 3" key="1">
    <citation type="journal article" date="2020" name="ISME J.">
        <title>Uncovering the hidden diversity of litter-decomposition mechanisms in mushroom-forming fungi.</title>
        <authorList>
            <person name="Floudas D."/>
            <person name="Bentzer J."/>
            <person name="Ahren D."/>
            <person name="Johansson T."/>
            <person name="Persson P."/>
            <person name="Tunlid A."/>
        </authorList>
    </citation>
    <scope>NUCLEOTIDE SEQUENCE [LARGE SCALE GENOMIC DNA]</scope>
    <source>
        <strain evidence="2 3">CBS 101986</strain>
    </source>
</reference>
<sequence length="234" mass="26488">MLSHHTPAVRLAQQQRAEKLRTDPDVGDVHEDQVFCRVCETWLALSKKYKYERRNWDRHRNSRRHVLRAAEQRQQRLQLRASPQPDGPHSAQVTVLPIARQNPNREDDNHSNASSPSLRYTPLLNFTVPESFPSPIDHYTVGSSTLPVLNAPYISDIFNADPSITTDPSHRTADDPIIPELQVRKPAISSILNFIRSKLSPSPPYTSEELTVTAPVIRDLAERGAMEIDACMSD</sequence>
<protein>
    <submittedName>
        <fullName evidence="2">Uncharacterized protein</fullName>
    </submittedName>
</protein>